<reference evidence="3" key="1">
    <citation type="submission" date="2020-06" db="EMBL/GenBank/DDBJ databases">
        <title>Draft genome sequences of strains closely related to Aspergillus parafelis and Aspergillus hiratsukae.</title>
        <authorList>
            <person name="Dos Santos R.A.C."/>
            <person name="Rivero-Menendez O."/>
            <person name="Steenwyk J.L."/>
            <person name="Mead M.E."/>
            <person name="Goldman G.H."/>
            <person name="Alastruey-Izquierdo A."/>
            <person name="Rokas A."/>
        </authorList>
    </citation>
    <scope>NUCLEOTIDE SEQUENCE</scope>
    <source>
        <strain evidence="3">CNM-CM5623</strain>
    </source>
</reference>
<evidence type="ECO:0000313" key="4">
    <source>
        <dbReference type="Proteomes" id="UP000654922"/>
    </source>
</evidence>
<accession>A0A8H6Q7Z1</accession>
<evidence type="ECO:0000256" key="2">
    <source>
        <dbReference type="SAM" id="MobiDB-lite"/>
    </source>
</evidence>
<name>A0A8H6Q7Z1_9EURO</name>
<feature type="region of interest" description="Disordered" evidence="2">
    <location>
        <begin position="84"/>
        <end position="121"/>
    </location>
</feature>
<proteinExistence type="predicted"/>
<feature type="coiled-coil region" evidence="1">
    <location>
        <begin position="123"/>
        <end position="150"/>
    </location>
</feature>
<dbReference type="AlphaFoldDB" id="A0A8H6Q7Z1"/>
<protein>
    <submittedName>
        <fullName evidence="3">Uncharacterized protein</fullName>
    </submittedName>
</protein>
<feature type="compositionally biased region" description="Basic and acidic residues" evidence="2">
    <location>
        <begin position="107"/>
        <end position="120"/>
    </location>
</feature>
<feature type="region of interest" description="Disordered" evidence="2">
    <location>
        <begin position="1"/>
        <end position="33"/>
    </location>
</feature>
<keyword evidence="1" id="KW-0175">Coiled coil</keyword>
<gene>
    <name evidence="3" type="ORF">CNMCM5623_000815</name>
</gene>
<dbReference type="OrthoDB" id="4156714at2759"/>
<dbReference type="EMBL" id="JACBAE010001285">
    <property type="protein sequence ID" value="KAF7167479.1"/>
    <property type="molecule type" value="Genomic_DNA"/>
</dbReference>
<evidence type="ECO:0000256" key="1">
    <source>
        <dbReference type="SAM" id="Coils"/>
    </source>
</evidence>
<feature type="compositionally biased region" description="Basic residues" evidence="2">
    <location>
        <begin position="1"/>
        <end position="11"/>
    </location>
</feature>
<comment type="caution">
    <text evidence="3">The sequence shown here is derived from an EMBL/GenBank/DDBJ whole genome shotgun (WGS) entry which is preliminary data.</text>
</comment>
<sequence>MAQRRSKRIARKMATVQEGGAGDSSDQPEGSLTAEVTGKVPATLSAADGADEAAVHVCQITALVIQIFSPGSPLTIRGLNQKACPSPPLKRKEDISPCDDPLASPGEDAHSGSESEDHQRPPVYDLAQQIKDLQTENQRLQEKYSEIEMFMLKKAVRAGWSAVTDREVQKLCNRLHSKLYMWSLDYAIEDVNTVKPKLSASEKQNIITSLDGYCKQEDWESLMKRFPARIQKGILQVFAHTLWTKHLFEDVFMKPFLYFDFYEQEEMTSTAGEPDTSLPTKLQNMYQMFRTVDEAQAQEWRSDTVRLANSIVPLNEKDANVPLSRAEAAELLGKSLKTPIVGPEAYLLGERSKQARRSAVERLVFSILDGPMRLMLRELSRREEADRRNQDIIDIYCSTAELAARCWAERSLWEIRGLDKVDGTFHWQTETLKPHHFHIAEERLNGKAVLVVLQPPLYRWGEEALYHLDLMVAQGTVIVEDPAPT</sequence>
<organism evidence="3 4">
    <name type="scientific">Aspergillus felis</name>
    <dbReference type="NCBI Taxonomy" id="1287682"/>
    <lineage>
        <taxon>Eukaryota</taxon>
        <taxon>Fungi</taxon>
        <taxon>Dikarya</taxon>
        <taxon>Ascomycota</taxon>
        <taxon>Pezizomycotina</taxon>
        <taxon>Eurotiomycetes</taxon>
        <taxon>Eurotiomycetidae</taxon>
        <taxon>Eurotiales</taxon>
        <taxon>Aspergillaceae</taxon>
        <taxon>Aspergillus</taxon>
        <taxon>Aspergillus subgen. Fumigati</taxon>
    </lineage>
</organism>
<evidence type="ECO:0000313" key="3">
    <source>
        <dbReference type="EMBL" id="KAF7167479.1"/>
    </source>
</evidence>
<dbReference type="Proteomes" id="UP000654922">
    <property type="component" value="Unassembled WGS sequence"/>
</dbReference>